<name>A0AAF0W088_DAUCS</name>
<evidence type="ECO:0000256" key="1">
    <source>
        <dbReference type="SAM" id="SignalP"/>
    </source>
</evidence>
<dbReference type="Proteomes" id="UP000077755">
    <property type="component" value="Chromosome 1"/>
</dbReference>
<organism evidence="2 3">
    <name type="scientific">Daucus carota subsp. sativus</name>
    <name type="common">Carrot</name>
    <dbReference type="NCBI Taxonomy" id="79200"/>
    <lineage>
        <taxon>Eukaryota</taxon>
        <taxon>Viridiplantae</taxon>
        <taxon>Streptophyta</taxon>
        <taxon>Embryophyta</taxon>
        <taxon>Tracheophyta</taxon>
        <taxon>Spermatophyta</taxon>
        <taxon>Magnoliopsida</taxon>
        <taxon>eudicotyledons</taxon>
        <taxon>Gunneridae</taxon>
        <taxon>Pentapetalae</taxon>
        <taxon>asterids</taxon>
        <taxon>campanulids</taxon>
        <taxon>Apiales</taxon>
        <taxon>Apiaceae</taxon>
        <taxon>Apioideae</taxon>
        <taxon>Scandiceae</taxon>
        <taxon>Daucinae</taxon>
        <taxon>Daucus</taxon>
        <taxon>Daucus sect. Daucus</taxon>
    </lineage>
</organism>
<reference evidence="2" key="2">
    <citation type="submission" date="2022-03" db="EMBL/GenBank/DDBJ databases">
        <title>Draft title - Genomic analysis of global carrot germplasm unveils the trajectory of domestication and the origin of high carotenoid orange carrot.</title>
        <authorList>
            <person name="Iorizzo M."/>
            <person name="Ellison S."/>
            <person name="Senalik D."/>
            <person name="Macko-Podgorni A."/>
            <person name="Grzebelus D."/>
            <person name="Bostan H."/>
            <person name="Rolling W."/>
            <person name="Curaba J."/>
            <person name="Simon P."/>
        </authorList>
    </citation>
    <scope>NUCLEOTIDE SEQUENCE</scope>
    <source>
        <tissue evidence="2">Leaf</tissue>
    </source>
</reference>
<evidence type="ECO:0008006" key="4">
    <source>
        <dbReference type="Google" id="ProtNLM"/>
    </source>
</evidence>
<protein>
    <recommendedName>
        <fullName evidence="4">Embryo surrounding factor 1 brassicaceae domain-containing protein</fullName>
    </recommendedName>
</protein>
<evidence type="ECO:0000313" key="2">
    <source>
        <dbReference type="EMBL" id="WOG81290.1"/>
    </source>
</evidence>
<accession>A0AAF0W088</accession>
<feature type="signal peptide" evidence="1">
    <location>
        <begin position="1"/>
        <end position="23"/>
    </location>
</feature>
<dbReference type="EMBL" id="CP093343">
    <property type="protein sequence ID" value="WOG81290.1"/>
    <property type="molecule type" value="Genomic_DNA"/>
</dbReference>
<gene>
    <name evidence="2" type="ORF">DCAR_0100436</name>
</gene>
<reference evidence="2" key="1">
    <citation type="journal article" date="2016" name="Nat. Genet.">
        <title>A high-quality carrot genome assembly provides new insights into carotenoid accumulation and asterid genome evolution.</title>
        <authorList>
            <person name="Iorizzo M."/>
            <person name="Ellison S."/>
            <person name="Senalik D."/>
            <person name="Zeng P."/>
            <person name="Satapoomin P."/>
            <person name="Huang J."/>
            <person name="Bowman M."/>
            <person name="Iovene M."/>
            <person name="Sanseverino W."/>
            <person name="Cavagnaro P."/>
            <person name="Yildiz M."/>
            <person name="Macko-Podgorni A."/>
            <person name="Moranska E."/>
            <person name="Grzebelus E."/>
            <person name="Grzebelus D."/>
            <person name="Ashrafi H."/>
            <person name="Zheng Z."/>
            <person name="Cheng S."/>
            <person name="Spooner D."/>
            <person name="Van Deynze A."/>
            <person name="Simon P."/>
        </authorList>
    </citation>
    <scope>NUCLEOTIDE SEQUENCE</scope>
    <source>
        <tissue evidence="2">Leaf</tissue>
    </source>
</reference>
<keyword evidence="1" id="KW-0732">Signal</keyword>
<keyword evidence="3" id="KW-1185">Reference proteome</keyword>
<proteinExistence type="predicted"/>
<dbReference type="AlphaFoldDB" id="A0AAF0W088"/>
<feature type="chain" id="PRO_5042288214" description="Embryo surrounding factor 1 brassicaceae domain-containing protein" evidence="1">
    <location>
        <begin position="24"/>
        <end position="96"/>
    </location>
</feature>
<sequence length="96" mass="10715">MAPSKLHLVKLFYIVLVCQFVLHECMMIDEKSFISRKNDESAGVTTKTSSEGDNGFCYPKICLDTEIGTEPSTCWCCSTNKSCTGTRQDCESICKK</sequence>
<evidence type="ECO:0000313" key="3">
    <source>
        <dbReference type="Proteomes" id="UP000077755"/>
    </source>
</evidence>